<evidence type="ECO:0000313" key="1">
    <source>
        <dbReference type="EMBL" id="KAJ8978403.1"/>
    </source>
</evidence>
<gene>
    <name evidence="1" type="ORF">NQ317_008478</name>
</gene>
<dbReference type="EMBL" id="JAPWTJ010000441">
    <property type="protein sequence ID" value="KAJ8978403.1"/>
    <property type="molecule type" value="Genomic_DNA"/>
</dbReference>
<dbReference type="Proteomes" id="UP001162164">
    <property type="component" value="Unassembled WGS sequence"/>
</dbReference>
<comment type="caution">
    <text evidence="1">The sequence shown here is derived from an EMBL/GenBank/DDBJ whole genome shotgun (WGS) entry which is preliminary data.</text>
</comment>
<name>A0ABQ9JK98_9CUCU</name>
<sequence>MTAVIHEGDVCDTSRRRVSPFDTISKALYYKADLHLLCTLQTANNPIYVFWYRTSIEHHNGNASKSINITIIVIGMAKFNALAFKT</sequence>
<reference evidence="1" key="1">
    <citation type="journal article" date="2023" name="Insect Mol. Biol.">
        <title>Genome sequencing provides insights into the evolution of gene families encoding plant cell wall-degrading enzymes in longhorned beetles.</title>
        <authorList>
            <person name="Shin N.R."/>
            <person name="Okamura Y."/>
            <person name="Kirsch R."/>
            <person name="Pauchet Y."/>
        </authorList>
    </citation>
    <scope>NUCLEOTIDE SEQUENCE</scope>
    <source>
        <strain evidence="1">MMC_N1</strain>
    </source>
</reference>
<keyword evidence="2" id="KW-1185">Reference proteome</keyword>
<protein>
    <submittedName>
        <fullName evidence="1">Uncharacterized protein</fullName>
    </submittedName>
</protein>
<organism evidence="1 2">
    <name type="scientific">Molorchus minor</name>
    <dbReference type="NCBI Taxonomy" id="1323400"/>
    <lineage>
        <taxon>Eukaryota</taxon>
        <taxon>Metazoa</taxon>
        <taxon>Ecdysozoa</taxon>
        <taxon>Arthropoda</taxon>
        <taxon>Hexapoda</taxon>
        <taxon>Insecta</taxon>
        <taxon>Pterygota</taxon>
        <taxon>Neoptera</taxon>
        <taxon>Endopterygota</taxon>
        <taxon>Coleoptera</taxon>
        <taxon>Polyphaga</taxon>
        <taxon>Cucujiformia</taxon>
        <taxon>Chrysomeloidea</taxon>
        <taxon>Cerambycidae</taxon>
        <taxon>Lamiinae</taxon>
        <taxon>Monochamini</taxon>
        <taxon>Molorchus</taxon>
    </lineage>
</organism>
<accession>A0ABQ9JK98</accession>
<evidence type="ECO:0000313" key="2">
    <source>
        <dbReference type="Proteomes" id="UP001162164"/>
    </source>
</evidence>
<proteinExistence type="predicted"/>